<proteinExistence type="predicted"/>
<reference evidence="1 2" key="1">
    <citation type="submission" date="2021-07" db="EMBL/GenBank/DDBJ databases">
        <title>Complete genome sequence of nontuberculous Mycobacterium sp. TY59.</title>
        <authorList>
            <person name="Fukushima K."/>
        </authorList>
    </citation>
    <scope>NUCLEOTIDE SEQUENCE [LARGE SCALE GENOMIC DNA]</scope>
    <source>
        <strain evidence="1 2">TY59</strain>
    </source>
</reference>
<evidence type="ECO:0000313" key="1">
    <source>
        <dbReference type="EMBL" id="BCZ21710.1"/>
    </source>
</evidence>
<organism evidence="1 2">
    <name type="scientific">Mycobacterium senriense</name>
    <dbReference type="NCBI Taxonomy" id="2775496"/>
    <lineage>
        <taxon>Bacteria</taxon>
        <taxon>Bacillati</taxon>
        <taxon>Actinomycetota</taxon>
        <taxon>Actinomycetes</taxon>
        <taxon>Mycobacteriales</taxon>
        <taxon>Mycobacteriaceae</taxon>
        <taxon>Mycobacterium</taxon>
        <taxon>Mycobacterium avium complex (MAC)</taxon>
    </lineage>
</organism>
<dbReference type="EMBL" id="AP024828">
    <property type="protein sequence ID" value="BCZ21710.1"/>
    <property type="molecule type" value="Genomic_DNA"/>
</dbReference>
<dbReference type="Proteomes" id="UP000826012">
    <property type="component" value="Chromosome"/>
</dbReference>
<sequence>MWSGRSGSTIEYVVLARLVRKVGERGRAHLARPIDMGRRHTGLMGTEMAPMGDSKTC</sequence>
<gene>
    <name evidence="1" type="ORF">MTY59_15650</name>
</gene>
<evidence type="ECO:0000313" key="2">
    <source>
        <dbReference type="Proteomes" id="UP000826012"/>
    </source>
</evidence>
<accession>A0ABN6IDI8</accession>
<keyword evidence="2" id="KW-1185">Reference proteome</keyword>
<protein>
    <submittedName>
        <fullName evidence="1">Uncharacterized protein</fullName>
    </submittedName>
</protein>
<name>A0ABN6IDI8_9MYCO</name>